<sequence>MKPVLNIRQVGFYCWDITNDRFYLDAICAELFGIPVKQGMLGISIFQVLEKVDLDHRNRVIETALTTLKNASFYDQEYAVRRTDGSVSWVRTLGRYLVDEDNIPFKRLGTMEEISPPERHH</sequence>
<evidence type="ECO:0000313" key="3">
    <source>
        <dbReference type="Proteomes" id="UP000077098"/>
    </source>
</evidence>
<dbReference type="Proteomes" id="UP000077098">
    <property type="component" value="Unassembled WGS sequence"/>
</dbReference>
<dbReference type="InterPro" id="IPR035965">
    <property type="entry name" value="PAS-like_dom_sf"/>
</dbReference>
<accession>A0A176X3A7</accession>
<name>A0A176X3A7_AGRTU</name>
<proteinExistence type="predicted"/>
<protein>
    <submittedName>
        <fullName evidence="2">Diguanylate cyclase</fullName>
    </submittedName>
</protein>
<dbReference type="EMBL" id="LXPS01000036">
    <property type="protein sequence ID" value="OAE40588.1"/>
    <property type="molecule type" value="Genomic_DNA"/>
</dbReference>
<comment type="caution">
    <text evidence="2">The sequence shown here is derived from an EMBL/GenBank/DDBJ whole genome shotgun (WGS) entry which is preliminary data.</text>
</comment>
<gene>
    <name evidence="2" type="ORF">A7J57_09950</name>
</gene>
<dbReference type="InterPro" id="IPR013655">
    <property type="entry name" value="PAS_fold_3"/>
</dbReference>
<organism evidence="2 3">
    <name type="scientific">Agrobacterium tumefaciens</name>
    <dbReference type="NCBI Taxonomy" id="358"/>
    <lineage>
        <taxon>Bacteria</taxon>
        <taxon>Pseudomonadati</taxon>
        <taxon>Pseudomonadota</taxon>
        <taxon>Alphaproteobacteria</taxon>
        <taxon>Hyphomicrobiales</taxon>
        <taxon>Rhizobiaceae</taxon>
        <taxon>Rhizobium/Agrobacterium group</taxon>
        <taxon>Agrobacterium</taxon>
        <taxon>Agrobacterium tumefaciens complex</taxon>
    </lineage>
</organism>
<evidence type="ECO:0000259" key="1">
    <source>
        <dbReference type="Pfam" id="PF08447"/>
    </source>
</evidence>
<evidence type="ECO:0000313" key="2">
    <source>
        <dbReference type="EMBL" id="OAE40588.1"/>
    </source>
</evidence>
<dbReference type="Pfam" id="PF08447">
    <property type="entry name" value="PAS_3"/>
    <property type="match status" value="1"/>
</dbReference>
<feature type="domain" description="PAS fold-3" evidence="1">
    <location>
        <begin position="49"/>
        <end position="111"/>
    </location>
</feature>
<dbReference type="CDD" id="cd00130">
    <property type="entry name" value="PAS"/>
    <property type="match status" value="1"/>
</dbReference>
<reference evidence="2 3" key="1">
    <citation type="submission" date="2016-05" db="EMBL/GenBank/DDBJ databases">
        <authorList>
            <person name="Lavstsen T."/>
            <person name="Jespersen J.S."/>
        </authorList>
    </citation>
    <scope>NUCLEOTIDE SEQUENCE [LARGE SCALE GENOMIC DNA]</scope>
    <source>
        <strain evidence="2 3">KCJ1736</strain>
    </source>
</reference>
<dbReference type="Gene3D" id="3.30.450.20">
    <property type="entry name" value="PAS domain"/>
    <property type="match status" value="1"/>
</dbReference>
<dbReference type="RefSeq" id="WP_063950340.1">
    <property type="nucleotide sequence ID" value="NZ_LXPS01000036.1"/>
</dbReference>
<dbReference type="InterPro" id="IPR000014">
    <property type="entry name" value="PAS"/>
</dbReference>
<dbReference type="SUPFAM" id="SSF55785">
    <property type="entry name" value="PYP-like sensor domain (PAS domain)"/>
    <property type="match status" value="1"/>
</dbReference>
<dbReference type="AlphaFoldDB" id="A0A176X3A7"/>